<dbReference type="OrthoDB" id="5347798at2"/>
<dbReference type="SUPFAM" id="SSF103088">
    <property type="entry name" value="OmpA-like"/>
    <property type="match status" value="1"/>
</dbReference>
<dbReference type="InterPro" id="IPR006665">
    <property type="entry name" value="OmpA-like"/>
</dbReference>
<evidence type="ECO:0000259" key="2">
    <source>
        <dbReference type="PROSITE" id="PS51123"/>
    </source>
</evidence>
<dbReference type="STRING" id="634436.SAMN05216361_2247"/>
<accession>A0A1M5JUX5</accession>
<dbReference type="GO" id="GO:0016020">
    <property type="term" value="C:membrane"/>
    <property type="evidence" value="ECO:0007669"/>
    <property type="project" value="UniProtKB-UniRule"/>
</dbReference>
<name>A0A1M5JUX5_9ALTE</name>
<evidence type="ECO:0000256" key="1">
    <source>
        <dbReference type="PROSITE-ProRule" id="PRU00473"/>
    </source>
</evidence>
<dbReference type="RefSeq" id="WP_073322364.1">
    <property type="nucleotide sequence ID" value="NZ_FQWD01000003.1"/>
</dbReference>
<feature type="domain" description="OmpA-like" evidence="2">
    <location>
        <begin position="468"/>
        <end position="585"/>
    </location>
</feature>
<evidence type="ECO:0000313" key="3">
    <source>
        <dbReference type="EMBL" id="SHG43773.1"/>
    </source>
</evidence>
<sequence>MDKQDAPQHGEDDSSKVAEASLDKVRQLLFGQDDRYLAPSVDKQVRQSVSGVVSEALIERERKDGSVNKILVPLVERSIDRSIEVNRDKIVGSLYPLVGSLVRKAVSAFLVDFVEKTNNIIESSFSVRGAMWRFRAWQAGIRYSDYVAAQIYQYKIDQLLIIHRETGTLLVSVAADESKAQDADLLSSMLVAINDFVADAITQSASSESSLHEVKTDAVTLQIKVGPEAILVAAVVGKLPPDVQVKLQTTLEEFHHFYNQPLAAYEGDNSEFQSAQGVLIDCLVSDKREAYRKPAGWKKIPVWLLLLALVGFGCVQVYQNIELTLLTNKLRDLDNPPGIIVNRVAENDGQIHISLLRDSAAMSATAWLAEKGIDANKVTISERPYLSVEPAIVQQKASQLIAEIPTLEVNLQSDSLLLSGQLSSQQWLALNQSLQKIPGIDALTIDSRALKISANQSLDVVQREALIQHYRNRITQFAVTFEVDASQLNATQLAHLGDLAQDILALQAILSDTGSAPKILIIGSSDQTGVASKNKALSAVRAEAVKRALVEQGVPSASLIATGIGELPIDNQSGRMVLFTLFPQSLLGAEDVEQ</sequence>
<protein>
    <submittedName>
        <fullName evidence="3">Outer membrane protein OmpA</fullName>
    </submittedName>
</protein>
<proteinExistence type="predicted"/>
<dbReference type="AlphaFoldDB" id="A0A1M5JUX5"/>
<dbReference type="InterPro" id="IPR036737">
    <property type="entry name" value="OmpA-like_sf"/>
</dbReference>
<dbReference type="PROSITE" id="PS51123">
    <property type="entry name" value="OMPA_2"/>
    <property type="match status" value="1"/>
</dbReference>
<keyword evidence="4" id="KW-1185">Reference proteome</keyword>
<dbReference type="Proteomes" id="UP000184520">
    <property type="component" value="Unassembled WGS sequence"/>
</dbReference>
<organism evidence="3 4">
    <name type="scientific">Marisediminitalea aggregata</name>
    <dbReference type="NCBI Taxonomy" id="634436"/>
    <lineage>
        <taxon>Bacteria</taxon>
        <taxon>Pseudomonadati</taxon>
        <taxon>Pseudomonadota</taxon>
        <taxon>Gammaproteobacteria</taxon>
        <taxon>Alteromonadales</taxon>
        <taxon>Alteromonadaceae</taxon>
        <taxon>Marisediminitalea</taxon>
    </lineage>
</organism>
<reference evidence="4" key="1">
    <citation type="submission" date="2016-11" db="EMBL/GenBank/DDBJ databases">
        <authorList>
            <person name="Varghese N."/>
            <person name="Submissions S."/>
        </authorList>
    </citation>
    <scope>NUCLEOTIDE SEQUENCE [LARGE SCALE GENOMIC DNA]</scope>
    <source>
        <strain evidence="4">CGMCC 1.8995</strain>
    </source>
</reference>
<evidence type="ECO:0000313" key="4">
    <source>
        <dbReference type="Proteomes" id="UP000184520"/>
    </source>
</evidence>
<gene>
    <name evidence="3" type="ORF">SAMN05216361_2247</name>
</gene>
<dbReference type="EMBL" id="FQWD01000003">
    <property type="protein sequence ID" value="SHG43773.1"/>
    <property type="molecule type" value="Genomic_DNA"/>
</dbReference>
<keyword evidence="1" id="KW-0472">Membrane</keyword>
<dbReference type="Gene3D" id="3.30.1330.60">
    <property type="entry name" value="OmpA-like domain"/>
    <property type="match status" value="1"/>
</dbReference>
<dbReference type="Pfam" id="PF00691">
    <property type="entry name" value="OmpA"/>
    <property type="match status" value="1"/>
</dbReference>